<sequence length="568" mass="61837">MNRLHYAPEQMKRRGNGPVVTIRSHRLSQRSGFSDKCNDAAFGERISGTGTDDQTDMTRTTRLNNARDRREAGRFEPCRLLVCVVGWVLMMPIAGSGVVQAGEDHAAQPEFAMMLESGMATGLVSADSVDGGVVGEATEKDAIADELADLRRQIDELWERQNSEHVRAAYPVEPFSPIVTECHAVVEDDTPKYPSVRLSGLLQTDAAWFSQDAANRALVGDVQDGSDFRRTRLSAVGKVWDNIGFCIDMDFGFAGRPSFADVRLDVEDVIRSCDLRIGYFRQPIGMDVMTSAREMTFLERALPATFLPFRQTGVMLSGVRDDELATWAVSAYRFPSDAYGGNVGDNGGYAMATRATGVVLSDHDQQSLLHIGGAYSLIDPANDVLRYRSTPEIFIGESGGGVPVGVPSNLPPFVDTGEIATEHVQLFGAEMAMVCKSLYLQSEAVYSVVEQQAGSTLIFPGAYAHGGFFLTGETRAYNGKGGVFGRVIPNKSVGAEGGIGAWEIAARCSYIDLSDKNIQGGRMSNFTAGLNWYLNPRTKFQVNYILANVWRSGDSEAGIFATRAQIDF</sequence>
<dbReference type="Proteomes" id="UP000011885">
    <property type="component" value="Unassembled WGS sequence"/>
</dbReference>
<accession>M5UCD3</accession>
<evidence type="ECO:0000313" key="2">
    <source>
        <dbReference type="Proteomes" id="UP000011885"/>
    </source>
</evidence>
<dbReference type="EMBL" id="ANOH01000337">
    <property type="protein sequence ID" value="EMI53658.1"/>
    <property type="molecule type" value="Genomic_DNA"/>
</dbReference>
<protein>
    <submittedName>
        <fullName evidence="1">Phosphate-selective porin O and P</fullName>
    </submittedName>
</protein>
<dbReference type="Gene3D" id="2.40.160.10">
    <property type="entry name" value="Porin"/>
    <property type="match status" value="1"/>
</dbReference>
<dbReference type="InterPro" id="IPR010870">
    <property type="entry name" value="Porin_O/P"/>
</dbReference>
<keyword evidence="2" id="KW-1185">Reference proteome</keyword>
<dbReference type="Pfam" id="PF07396">
    <property type="entry name" value="Porin_O_P"/>
    <property type="match status" value="1"/>
</dbReference>
<reference evidence="1 2" key="1">
    <citation type="journal article" date="2013" name="Mar. Genomics">
        <title>Expression of sulfatases in Rhodopirellula baltica and the diversity of sulfatases in the genus Rhodopirellula.</title>
        <authorList>
            <person name="Wegner C.E."/>
            <person name="Richter-Heitmann T."/>
            <person name="Klindworth A."/>
            <person name="Klockow C."/>
            <person name="Richter M."/>
            <person name="Achstetter T."/>
            <person name="Glockner F.O."/>
            <person name="Harder J."/>
        </authorList>
    </citation>
    <scope>NUCLEOTIDE SEQUENCE [LARGE SCALE GENOMIC DNA]</scope>
    <source>
        <strain evidence="1 2">SM41</strain>
    </source>
</reference>
<organism evidence="1 2">
    <name type="scientific">Rhodopirellula sallentina SM41</name>
    <dbReference type="NCBI Taxonomy" id="1263870"/>
    <lineage>
        <taxon>Bacteria</taxon>
        <taxon>Pseudomonadati</taxon>
        <taxon>Planctomycetota</taxon>
        <taxon>Planctomycetia</taxon>
        <taxon>Pirellulales</taxon>
        <taxon>Pirellulaceae</taxon>
        <taxon>Rhodopirellula</taxon>
    </lineage>
</organism>
<dbReference type="AlphaFoldDB" id="M5UCD3"/>
<comment type="caution">
    <text evidence="1">The sequence shown here is derived from an EMBL/GenBank/DDBJ whole genome shotgun (WGS) entry which is preliminary data.</text>
</comment>
<dbReference type="SUPFAM" id="SSF56935">
    <property type="entry name" value="Porins"/>
    <property type="match status" value="1"/>
</dbReference>
<dbReference type="PATRIC" id="fig|1263870.3.peg.5186"/>
<dbReference type="InterPro" id="IPR023614">
    <property type="entry name" value="Porin_dom_sf"/>
</dbReference>
<evidence type="ECO:0000313" key="1">
    <source>
        <dbReference type="EMBL" id="EMI53658.1"/>
    </source>
</evidence>
<name>M5UCD3_9BACT</name>
<proteinExistence type="predicted"/>
<gene>
    <name evidence="1" type="ORF">RSSM_04904</name>
</gene>